<keyword evidence="3" id="KW-1185">Reference proteome</keyword>
<feature type="region of interest" description="Disordered" evidence="1">
    <location>
        <begin position="1"/>
        <end position="55"/>
    </location>
</feature>
<comment type="caution">
    <text evidence="2">The sequence shown here is derived from an EMBL/GenBank/DDBJ whole genome shotgun (WGS) entry which is preliminary data.</text>
</comment>
<evidence type="ECO:0000256" key="1">
    <source>
        <dbReference type="SAM" id="MobiDB-lite"/>
    </source>
</evidence>
<dbReference type="Proteomes" id="UP001145742">
    <property type="component" value="Unassembled WGS sequence"/>
</dbReference>
<protein>
    <submittedName>
        <fullName evidence="2">Uncharacterized protein</fullName>
    </submittedName>
</protein>
<accession>A0ABQ9DE50</accession>
<feature type="compositionally biased region" description="Low complexity" evidence="1">
    <location>
        <begin position="1"/>
        <end position="15"/>
    </location>
</feature>
<gene>
    <name evidence="2" type="ORF">WISP_51908</name>
</gene>
<evidence type="ECO:0000313" key="2">
    <source>
        <dbReference type="EMBL" id="KAJ7419851.1"/>
    </source>
</evidence>
<evidence type="ECO:0000313" key="3">
    <source>
        <dbReference type="Proteomes" id="UP001145742"/>
    </source>
</evidence>
<proteinExistence type="predicted"/>
<organism evidence="2 3">
    <name type="scientific">Willisornis vidua</name>
    <name type="common">Xingu scale-backed antbird</name>
    <dbReference type="NCBI Taxonomy" id="1566151"/>
    <lineage>
        <taxon>Eukaryota</taxon>
        <taxon>Metazoa</taxon>
        <taxon>Chordata</taxon>
        <taxon>Craniata</taxon>
        <taxon>Vertebrata</taxon>
        <taxon>Euteleostomi</taxon>
        <taxon>Archelosauria</taxon>
        <taxon>Archosauria</taxon>
        <taxon>Dinosauria</taxon>
        <taxon>Saurischia</taxon>
        <taxon>Theropoda</taxon>
        <taxon>Coelurosauria</taxon>
        <taxon>Aves</taxon>
        <taxon>Neognathae</taxon>
        <taxon>Neoaves</taxon>
        <taxon>Telluraves</taxon>
        <taxon>Australaves</taxon>
        <taxon>Passeriformes</taxon>
        <taxon>Thamnophilidae</taxon>
        <taxon>Willisornis</taxon>
    </lineage>
</organism>
<sequence length="151" mass="15672">MAGAESGMSGAGIPQQPQPQPQPPAAAAGPADESSDSEGEHEGPQKLIRKVSTSGQIRSKASEGCQISVYAPDAALQNSVLLLLQHFKGAEAPRFEKCTVDQDAVACAWIAHTVFTGLPAPLGLAMEVNLHLLQVVTGGSEAMSMGEKRLI</sequence>
<reference evidence="2" key="1">
    <citation type="submission" date="2019-10" db="EMBL/GenBank/DDBJ databases">
        <authorList>
            <person name="Soares A.E.R."/>
            <person name="Aleixo A."/>
            <person name="Schneider P."/>
            <person name="Miyaki C.Y."/>
            <person name="Schneider M.P."/>
            <person name="Mello C."/>
            <person name="Vasconcelos A.T.R."/>
        </authorList>
    </citation>
    <scope>NUCLEOTIDE SEQUENCE</scope>
    <source>
        <tissue evidence="2">Muscle</tissue>
    </source>
</reference>
<name>A0ABQ9DE50_9PASS</name>
<dbReference type="EMBL" id="WHWB01033440">
    <property type="protein sequence ID" value="KAJ7419851.1"/>
    <property type="molecule type" value="Genomic_DNA"/>
</dbReference>